<evidence type="ECO:0000313" key="3">
    <source>
        <dbReference type="Proteomes" id="UP001523216"/>
    </source>
</evidence>
<protein>
    <submittedName>
        <fullName evidence="2">Uncharacterized protein</fullName>
    </submittedName>
</protein>
<dbReference type="Proteomes" id="UP001523216">
    <property type="component" value="Unassembled WGS sequence"/>
</dbReference>
<sequence length="246" mass="25743">MTAGPMLIRPITTTSGSRMEASSAYSGGRVGGEDHSGHQAAEAQGRDDELGDAGSGSLDRGLPQGRAGGDPGGAARGSPDSEERDYRTGGCGGRPGDPRARGLQVERGDPDGPHQPENGRGERCAEQTTDRGGRGRDDDGLAQQEPAHLPWRRADQAQQAELTLAAGHDEAERTANHEQSDERRDRRHHPEHRGQVVELGALVGGDAGPAGTVIRGQPLGSWSMCLGEGLAQFGGDRAGRGRGSRR</sequence>
<feature type="compositionally biased region" description="Gly residues" evidence="1">
    <location>
        <begin position="66"/>
        <end position="75"/>
    </location>
</feature>
<proteinExistence type="predicted"/>
<feature type="region of interest" description="Disordered" evidence="1">
    <location>
        <begin position="1"/>
        <end position="194"/>
    </location>
</feature>
<keyword evidence="3" id="KW-1185">Reference proteome</keyword>
<dbReference type="EMBL" id="JAMQOL010000016">
    <property type="protein sequence ID" value="MCM4078572.1"/>
    <property type="molecule type" value="Genomic_DNA"/>
</dbReference>
<feature type="compositionally biased region" description="Basic and acidic residues" evidence="1">
    <location>
        <begin position="167"/>
        <end position="184"/>
    </location>
</feature>
<name>A0ABT0XZF1_9ACTN</name>
<evidence type="ECO:0000256" key="1">
    <source>
        <dbReference type="SAM" id="MobiDB-lite"/>
    </source>
</evidence>
<reference evidence="2 3" key="1">
    <citation type="submission" date="2022-06" db="EMBL/GenBank/DDBJ databases">
        <title>Actinoplanes abujensis sp. nov., isolated from Nigerian arid soil.</title>
        <authorList>
            <person name="Ding P."/>
        </authorList>
    </citation>
    <scope>NUCLEOTIDE SEQUENCE [LARGE SCALE GENOMIC DNA]</scope>
    <source>
        <strain evidence="3">TRM88002</strain>
    </source>
</reference>
<evidence type="ECO:0000313" key="2">
    <source>
        <dbReference type="EMBL" id="MCM4078572.1"/>
    </source>
</evidence>
<comment type="caution">
    <text evidence="2">The sequence shown here is derived from an EMBL/GenBank/DDBJ whole genome shotgun (WGS) entry which is preliminary data.</text>
</comment>
<organism evidence="2 3">
    <name type="scientific">Paractinoplanes hotanensis</name>
    <dbReference type="NCBI Taxonomy" id="2906497"/>
    <lineage>
        <taxon>Bacteria</taxon>
        <taxon>Bacillati</taxon>
        <taxon>Actinomycetota</taxon>
        <taxon>Actinomycetes</taxon>
        <taxon>Micromonosporales</taxon>
        <taxon>Micromonosporaceae</taxon>
        <taxon>Paractinoplanes</taxon>
    </lineage>
</organism>
<accession>A0ABT0XZF1</accession>
<gene>
    <name evidence="2" type="ORF">LXN57_13435</name>
</gene>
<feature type="compositionally biased region" description="Basic and acidic residues" evidence="1">
    <location>
        <begin position="96"/>
        <end position="139"/>
    </location>
</feature>